<keyword evidence="2 5" id="KW-0812">Transmembrane</keyword>
<evidence type="ECO:0000256" key="1">
    <source>
        <dbReference type="ARBA" id="ARBA00004141"/>
    </source>
</evidence>
<dbReference type="GO" id="GO:0015187">
    <property type="term" value="F:glycine transmembrane transporter activity"/>
    <property type="evidence" value="ECO:0007669"/>
    <property type="project" value="TreeGrafter"/>
</dbReference>
<keyword evidence="8" id="KW-1185">Reference proteome</keyword>
<dbReference type="GO" id="GO:0032329">
    <property type="term" value="P:serine transport"/>
    <property type="evidence" value="ECO:0007669"/>
    <property type="project" value="TreeGrafter"/>
</dbReference>
<keyword evidence="3 5" id="KW-1133">Transmembrane helix</keyword>
<comment type="subcellular location">
    <subcellularLocation>
        <location evidence="1">Membrane</location>
        <topology evidence="1">Multi-pass membrane protein</topology>
    </subcellularLocation>
</comment>
<reference evidence="8" key="1">
    <citation type="submission" date="2018-06" db="EMBL/GenBank/DDBJ databases">
        <title>Genome assembly of Danube salmon.</title>
        <authorList>
            <person name="Macqueen D.J."/>
            <person name="Gundappa M.K."/>
        </authorList>
    </citation>
    <scope>NUCLEOTIDE SEQUENCE [LARGE SCALE GENOMIC DNA]</scope>
</reference>
<dbReference type="GO" id="GO:0005886">
    <property type="term" value="C:plasma membrane"/>
    <property type="evidence" value="ECO:0007669"/>
    <property type="project" value="TreeGrafter"/>
</dbReference>
<reference evidence="7" key="3">
    <citation type="submission" date="2025-09" db="UniProtKB">
        <authorList>
            <consortium name="Ensembl"/>
        </authorList>
    </citation>
    <scope>IDENTIFICATION</scope>
</reference>
<feature type="transmembrane region" description="Helical" evidence="5">
    <location>
        <begin position="104"/>
        <end position="124"/>
    </location>
</feature>
<feature type="transmembrane region" description="Helical" evidence="5">
    <location>
        <begin position="387"/>
        <end position="409"/>
    </location>
</feature>
<dbReference type="Proteomes" id="UP000314982">
    <property type="component" value="Unassembled WGS sequence"/>
</dbReference>
<sequence>MAERNEFLPGKSPGIKAPQFTDFEGKTSFGMSIFNLSNAIMGSGILGLAYAMSNTGIVLFLILLLCIAILSAYSIHLLLRSAGVVGIRAYEQLGHRAFGQPGKVLAGSIITMHNIGAMSSYLFIVKSELPLVIQTFLGYLGYTSGFSLSCMVFFLISVIYKKFNIPCPLEKITSHDNHSFVSPTYATSDVDFCEPQSFTINMKTAYTIPILAFAFVCHPEVLPIYTELRDATKKRMQTVANISILAMFVMYGLTAIFGYLTFFGGVDSELLHTYIKVDPLDTLILCVRMAVLIAVTLTVPVVLFPIRRALLQLLFPEKPFHWAHHISIAVCLLIIVNLLVIFVPTIRDIFGIIGATSAPSLIFILPGIFYIRIIPEETEPLKSIPKIMAACFAALGFVFIVMSTSFIILDWVSGESRSGGLH</sequence>
<feature type="transmembrane region" description="Helical" evidence="5">
    <location>
        <begin position="33"/>
        <end position="51"/>
    </location>
</feature>
<name>A0A4W5K1E9_9TELE</name>
<feature type="transmembrane region" description="Helical" evidence="5">
    <location>
        <begin position="57"/>
        <end position="79"/>
    </location>
</feature>
<feature type="transmembrane region" description="Helical" evidence="5">
    <location>
        <begin position="136"/>
        <end position="160"/>
    </location>
</feature>
<proteinExistence type="predicted"/>
<evidence type="ECO:0000256" key="4">
    <source>
        <dbReference type="ARBA" id="ARBA00023136"/>
    </source>
</evidence>
<accession>A0A4W5K1E9</accession>
<dbReference type="GeneTree" id="ENSGT00940000161233"/>
<dbReference type="Pfam" id="PF01490">
    <property type="entry name" value="Aa_trans"/>
    <property type="match status" value="1"/>
</dbReference>
<evidence type="ECO:0000259" key="6">
    <source>
        <dbReference type="Pfam" id="PF01490"/>
    </source>
</evidence>
<evidence type="ECO:0000256" key="2">
    <source>
        <dbReference type="ARBA" id="ARBA00022692"/>
    </source>
</evidence>
<organism evidence="7 8">
    <name type="scientific">Hucho hucho</name>
    <name type="common">huchen</name>
    <dbReference type="NCBI Taxonomy" id="62062"/>
    <lineage>
        <taxon>Eukaryota</taxon>
        <taxon>Metazoa</taxon>
        <taxon>Chordata</taxon>
        <taxon>Craniata</taxon>
        <taxon>Vertebrata</taxon>
        <taxon>Euteleostomi</taxon>
        <taxon>Actinopterygii</taxon>
        <taxon>Neopterygii</taxon>
        <taxon>Teleostei</taxon>
        <taxon>Protacanthopterygii</taxon>
        <taxon>Salmoniformes</taxon>
        <taxon>Salmonidae</taxon>
        <taxon>Salmoninae</taxon>
        <taxon>Hucho</taxon>
    </lineage>
</organism>
<feature type="transmembrane region" description="Helical" evidence="5">
    <location>
        <begin position="325"/>
        <end position="343"/>
    </location>
</feature>
<dbReference type="Ensembl" id="ENSHHUT00000006122.1">
    <property type="protein sequence ID" value="ENSHHUP00000005939.1"/>
    <property type="gene ID" value="ENSHHUG00000003549.1"/>
</dbReference>
<reference evidence="7" key="2">
    <citation type="submission" date="2025-08" db="UniProtKB">
        <authorList>
            <consortium name="Ensembl"/>
        </authorList>
    </citation>
    <scope>IDENTIFICATION</scope>
</reference>
<feature type="transmembrane region" description="Helical" evidence="5">
    <location>
        <begin position="239"/>
        <end position="262"/>
    </location>
</feature>
<evidence type="ECO:0000256" key="5">
    <source>
        <dbReference type="SAM" id="Phobius"/>
    </source>
</evidence>
<feature type="transmembrane region" description="Helical" evidence="5">
    <location>
        <begin position="349"/>
        <end position="375"/>
    </location>
</feature>
<protein>
    <submittedName>
        <fullName evidence="7">Solute carrier family 38 member 5</fullName>
    </submittedName>
</protein>
<dbReference type="PANTHER" id="PTHR22950:SF74">
    <property type="entry name" value="SODIUM-COUPLED NEUTRAL AMINO ACID TRANSPORTER 5"/>
    <property type="match status" value="1"/>
</dbReference>
<feature type="domain" description="Amino acid transporter transmembrane" evidence="6">
    <location>
        <begin position="26"/>
        <end position="408"/>
    </location>
</feature>
<dbReference type="GO" id="GO:0089709">
    <property type="term" value="P:L-histidine transmembrane transport"/>
    <property type="evidence" value="ECO:0007669"/>
    <property type="project" value="TreeGrafter"/>
</dbReference>
<keyword evidence="4 5" id="KW-0472">Membrane</keyword>
<feature type="transmembrane region" description="Helical" evidence="5">
    <location>
        <begin position="282"/>
        <end position="304"/>
    </location>
</feature>
<dbReference type="AlphaFoldDB" id="A0A4W5K1E9"/>
<dbReference type="InterPro" id="IPR013057">
    <property type="entry name" value="AA_transpt_TM"/>
</dbReference>
<dbReference type="PANTHER" id="PTHR22950">
    <property type="entry name" value="AMINO ACID TRANSPORTER"/>
    <property type="match status" value="1"/>
</dbReference>
<evidence type="ECO:0000256" key="3">
    <source>
        <dbReference type="ARBA" id="ARBA00022989"/>
    </source>
</evidence>
<evidence type="ECO:0000313" key="7">
    <source>
        <dbReference type="Ensembl" id="ENSHHUP00000005939.1"/>
    </source>
</evidence>
<dbReference type="GO" id="GO:0015186">
    <property type="term" value="F:L-glutamine transmembrane transporter activity"/>
    <property type="evidence" value="ECO:0007669"/>
    <property type="project" value="TreeGrafter"/>
</dbReference>
<evidence type="ECO:0000313" key="8">
    <source>
        <dbReference type="Proteomes" id="UP000314982"/>
    </source>
</evidence>